<dbReference type="EMBL" id="JBHYTS010000025">
    <property type="protein sequence ID" value="MFE1752422.1"/>
    <property type="molecule type" value="Genomic_DNA"/>
</dbReference>
<gene>
    <name evidence="2" type="ORF">ACFW88_18085</name>
</gene>
<evidence type="ECO:0008006" key="4">
    <source>
        <dbReference type="Google" id="ProtNLM"/>
    </source>
</evidence>
<dbReference type="RefSeq" id="WP_381825887.1">
    <property type="nucleotide sequence ID" value="NZ_JBHYTS010000025.1"/>
</dbReference>
<name>A0ABW6H735_9ACTN</name>
<accession>A0ABW6H735</accession>
<feature type="signal peptide" evidence="1">
    <location>
        <begin position="1"/>
        <end position="21"/>
    </location>
</feature>
<evidence type="ECO:0000256" key="1">
    <source>
        <dbReference type="SAM" id="SignalP"/>
    </source>
</evidence>
<protein>
    <recommendedName>
        <fullName evidence="4">ABC transporter substrate-binding protein</fullName>
    </recommendedName>
</protein>
<organism evidence="2 3">
    <name type="scientific">Streptomyces anandii</name>
    <dbReference type="NCBI Taxonomy" id="285454"/>
    <lineage>
        <taxon>Bacteria</taxon>
        <taxon>Bacillati</taxon>
        <taxon>Actinomycetota</taxon>
        <taxon>Actinomycetes</taxon>
        <taxon>Kitasatosporales</taxon>
        <taxon>Streptomycetaceae</taxon>
        <taxon>Streptomyces</taxon>
    </lineage>
</organism>
<reference evidence="2 3" key="1">
    <citation type="submission" date="2024-09" db="EMBL/GenBank/DDBJ databases">
        <title>The Natural Products Discovery Center: Release of the First 8490 Sequenced Strains for Exploring Actinobacteria Biosynthetic Diversity.</title>
        <authorList>
            <person name="Kalkreuter E."/>
            <person name="Kautsar S.A."/>
            <person name="Yang D."/>
            <person name="Bader C.D."/>
            <person name="Teijaro C.N."/>
            <person name="Fluegel L."/>
            <person name="Davis C.M."/>
            <person name="Simpson J.R."/>
            <person name="Lauterbach L."/>
            <person name="Steele A.D."/>
            <person name="Gui C."/>
            <person name="Meng S."/>
            <person name="Li G."/>
            <person name="Viehrig K."/>
            <person name="Ye F."/>
            <person name="Su P."/>
            <person name="Kiefer A.F."/>
            <person name="Nichols A."/>
            <person name="Cepeda A.J."/>
            <person name="Yan W."/>
            <person name="Fan B."/>
            <person name="Jiang Y."/>
            <person name="Adhikari A."/>
            <person name="Zheng C.-J."/>
            <person name="Schuster L."/>
            <person name="Cowan T.M."/>
            <person name="Smanski M.J."/>
            <person name="Chevrette M.G."/>
            <person name="De Carvalho L.P.S."/>
            <person name="Shen B."/>
        </authorList>
    </citation>
    <scope>NUCLEOTIDE SEQUENCE [LARGE SCALE GENOMIC DNA]</scope>
    <source>
        <strain evidence="2 3">NPDC059500</strain>
    </source>
</reference>
<proteinExistence type="predicted"/>
<evidence type="ECO:0000313" key="2">
    <source>
        <dbReference type="EMBL" id="MFE1752422.1"/>
    </source>
</evidence>
<dbReference type="PROSITE" id="PS51257">
    <property type="entry name" value="PROKAR_LIPOPROTEIN"/>
    <property type="match status" value="1"/>
</dbReference>
<keyword evidence="1" id="KW-0732">Signal</keyword>
<evidence type="ECO:0000313" key="3">
    <source>
        <dbReference type="Proteomes" id="UP001599756"/>
    </source>
</evidence>
<keyword evidence="3" id="KW-1185">Reference proteome</keyword>
<comment type="caution">
    <text evidence="2">The sequence shown here is derived from an EMBL/GenBank/DDBJ whole genome shotgun (WGS) entry which is preliminary data.</text>
</comment>
<feature type="chain" id="PRO_5045340717" description="ABC transporter substrate-binding protein" evidence="1">
    <location>
        <begin position="22"/>
        <end position="57"/>
    </location>
</feature>
<dbReference type="Proteomes" id="UP001599756">
    <property type="component" value="Unassembled WGS sequence"/>
</dbReference>
<sequence length="57" mass="5879">MRTIRTLAVPALSAAPLTALTACGGSASAGGDSATHTTEKEERTRAFLHRVVEAGRL</sequence>